<evidence type="ECO:0000313" key="5">
    <source>
        <dbReference type="EMBL" id="GHF19571.1"/>
    </source>
</evidence>
<proteinExistence type="inferred from homology"/>
<dbReference type="GO" id="GO:0006631">
    <property type="term" value="P:fatty acid metabolic process"/>
    <property type="evidence" value="ECO:0007669"/>
    <property type="project" value="TreeGrafter"/>
</dbReference>
<accession>A0A919AQ16</accession>
<dbReference type="EMBL" id="BNCI01000001">
    <property type="protein sequence ID" value="GHF19571.1"/>
    <property type="molecule type" value="Genomic_DNA"/>
</dbReference>
<reference evidence="5" key="2">
    <citation type="submission" date="2020-09" db="EMBL/GenBank/DDBJ databases">
        <authorList>
            <person name="Sun Q."/>
            <person name="Kim S."/>
        </authorList>
    </citation>
    <scope>NUCLEOTIDE SEQUENCE</scope>
    <source>
        <strain evidence="5">KCTC 42590</strain>
    </source>
</reference>
<comment type="similarity">
    <text evidence="1">Belongs to the ATP-dependent AMP-binding enzyme family.</text>
</comment>
<dbReference type="InterPro" id="IPR000873">
    <property type="entry name" value="AMP-dep_synth/lig_dom"/>
</dbReference>
<feature type="domain" description="AMP-dependent synthetase/ligase" evidence="3">
    <location>
        <begin position="29"/>
        <end position="394"/>
    </location>
</feature>
<feature type="domain" description="AMP-binding enzyme C-terminal" evidence="4">
    <location>
        <begin position="445"/>
        <end position="489"/>
    </location>
</feature>
<dbReference type="SUPFAM" id="SSF56801">
    <property type="entry name" value="Acetyl-CoA synthetase-like"/>
    <property type="match status" value="1"/>
</dbReference>
<dbReference type="Gene3D" id="3.40.50.12780">
    <property type="entry name" value="N-terminal domain of ligase-like"/>
    <property type="match status" value="1"/>
</dbReference>
<dbReference type="Pfam" id="PF13193">
    <property type="entry name" value="AMP-binding_C"/>
    <property type="match status" value="1"/>
</dbReference>
<dbReference type="Proteomes" id="UP000630923">
    <property type="component" value="Unassembled WGS sequence"/>
</dbReference>
<evidence type="ECO:0000256" key="1">
    <source>
        <dbReference type="ARBA" id="ARBA00006432"/>
    </source>
</evidence>
<dbReference type="PROSITE" id="PS00455">
    <property type="entry name" value="AMP_BINDING"/>
    <property type="match status" value="1"/>
</dbReference>
<evidence type="ECO:0000313" key="6">
    <source>
        <dbReference type="Proteomes" id="UP000630923"/>
    </source>
</evidence>
<dbReference type="Pfam" id="PF00501">
    <property type="entry name" value="AMP-binding"/>
    <property type="match status" value="1"/>
</dbReference>
<comment type="caution">
    <text evidence="5">The sequence shown here is derived from an EMBL/GenBank/DDBJ whole genome shotgun (WGS) entry which is preliminary data.</text>
</comment>
<protein>
    <submittedName>
        <fullName evidence="5">AMP-binding protein</fullName>
    </submittedName>
</protein>
<dbReference type="InterPro" id="IPR045851">
    <property type="entry name" value="AMP-bd_C_sf"/>
</dbReference>
<dbReference type="InterPro" id="IPR042099">
    <property type="entry name" value="ANL_N_sf"/>
</dbReference>
<gene>
    <name evidence="5" type="ORF">GCM10017044_12850</name>
</gene>
<keyword evidence="6" id="KW-1185">Reference proteome</keyword>
<dbReference type="InterPro" id="IPR025110">
    <property type="entry name" value="AMP-bd_C"/>
</dbReference>
<dbReference type="PANTHER" id="PTHR43201:SF5">
    <property type="entry name" value="MEDIUM-CHAIN ACYL-COA LIGASE ACSF2, MITOCHONDRIAL"/>
    <property type="match status" value="1"/>
</dbReference>
<dbReference type="GO" id="GO:0031956">
    <property type="term" value="F:medium-chain fatty acid-CoA ligase activity"/>
    <property type="evidence" value="ECO:0007669"/>
    <property type="project" value="TreeGrafter"/>
</dbReference>
<evidence type="ECO:0000259" key="3">
    <source>
        <dbReference type="Pfam" id="PF00501"/>
    </source>
</evidence>
<evidence type="ECO:0000256" key="2">
    <source>
        <dbReference type="ARBA" id="ARBA00022598"/>
    </source>
</evidence>
<name>A0A919AQ16_9PROT</name>
<dbReference type="RefSeq" id="WP_229819188.1">
    <property type="nucleotide sequence ID" value="NZ_BNCI01000001.1"/>
</dbReference>
<dbReference type="Gene3D" id="3.30.300.30">
    <property type="match status" value="1"/>
</dbReference>
<sequence length="523" mass="57235">MYSVQLSESYFPKQEDFAVIDKTVGEILREAATAVPDTCGLVDVLPTGETGRRWTYQEMLDDSLALAHWLAARFNKGDRVAVWSPNSPEWVLFEFACGFAGLILVTVNPSYQPKELSYVLKQSGSVALFLVHEYRGNPMGEIAEKVAKDIPHLQELVYLDSILDRIKGEQAAPSLPDVSPGDPAQIQYTSGTTGFPKGALLHHKGMVNSAYHQQCILNMLDTQARIITMMPMFHCSGCGLAVLGSVLARSTNYIVSIFIPSAVNALVERESINMVFGVPTMLVALLEDYRQTPRDFSAMSHSGSGGAMVPPELVRRVIDTWECSFITVYGQTETSPLITMTRPLDSVETIATTIGQPMPQIEVAIKDTDTGAILPCGTQGEICTRGYLNMLGYHENPDATDATIDAEGWLHTGDLGTMDESGYLRITGRVKEMIIRGGENLFPAEIENCLLEHPAVAEIAVVGLPDDKWGEIVGAFIRLSTDTAISPEELSPLQGPYITAKNTVRMALCVRISADRIRQNTPF</sequence>
<organism evidence="5 6">
    <name type="scientific">Kordiimonas sediminis</name>
    <dbReference type="NCBI Taxonomy" id="1735581"/>
    <lineage>
        <taxon>Bacteria</taxon>
        <taxon>Pseudomonadati</taxon>
        <taxon>Pseudomonadota</taxon>
        <taxon>Alphaproteobacteria</taxon>
        <taxon>Kordiimonadales</taxon>
        <taxon>Kordiimonadaceae</taxon>
        <taxon>Kordiimonas</taxon>
    </lineage>
</organism>
<dbReference type="InterPro" id="IPR020845">
    <property type="entry name" value="AMP-binding_CS"/>
</dbReference>
<reference evidence="5" key="1">
    <citation type="journal article" date="2014" name="Int. J. Syst. Evol. Microbiol.">
        <title>Complete genome sequence of Corynebacterium casei LMG S-19264T (=DSM 44701T), isolated from a smear-ripened cheese.</title>
        <authorList>
            <consortium name="US DOE Joint Genome Institute (JGI-PGF)"/>
            <person name="Walter F."/>
            <person name="Albersmeier A."/>
            <person name="Kalinowski J."/>
            <person name="Ruckert C."/>
        </authorList>
    </citation>
    <scope>NUCLEOTIDE SEQUENCE</scope>
    <source>
        <strain evidence="5">KCTC 42590</strain>
    </source>
</reference>
<keyword evidence="2" id="KW-0436">Ligase</keyword>
<dbReference type="AlphaFoldDB" id="A0A919AQ16"/>
<evidence type="ECO:0000259" key="4">
    <source>
        <dbReference type="Pfam" id="PF13193"/>
    </source>
</evidence>
<dbReference type="PANTHER" id="PTHR43201">
    <property type="entry name" value="ACYL-COA SYNTHETASE"/>
    <property type="match status" value="1"/>
</dbReference>